<proteinExistence type="predicted"/>
<dbReference type="AlphaFoldDB" id="A0A645FMT1"/>
<gene>
    <name evidence="1" type="ORF">SDC9_163049</name>
</gene>
<evidence type="ECO:0000313" key="1">
    <source>
        <dbReference type="EMBL" id="MPN15715.1"/>
    </source>
</evidence>
<sequence>MPTVAGQSFEFGAAHRAVRHGQPEQPGQVLAEGRGFAGQRDFDRAVGPQCDFPAETGVGVFIPEFVDLGSVGQGACRTLRARRQHVVRQHPDRHRIKQHFAVIQQRVIFSGFSDLEFAAEDGRRRQQQRQTPLFPSYHRFILLLLKLILEYWTNAIPNLVPVRSCRGFPGASARQTPHLCIDVGLP</sequence>
<reference evidence="1" key="1">
    <citation type="submission" date="2019-08" db="EMBL/GenBank/DDBJ databases">
        <authorList>
            <person name="Kucharzyk K."/>
            <person name="Murdoch R.W."/>
            <person name="Higgins S."/>
            <person name="Loffler F."/>
        </authorList>
    </citation>
    <scope>NUCLEOTIDE SEQUENCE</scope>
</reference>
<accession>A0A645FMT1</accession>
<protein>
    <submittedName>
        <fullName evidence="1">Uncharacterized protein</fullName>
    </submittedName>
</protein>
<comment type="caution">
    <text evidence="1">The sequence shown here is derived from an EMBL/GenBank/DDBJ whole genome shotgun (WGS) entry which is preliminary data.</text>
</comment>
<organism evidence="1">
    <name type="scientific">bioreactor metagenome</name>
    <dbReference type="NCBI Taxonomy" id="1076179"/>
    <lineage>
        <taxon>unclassified sequences</taxon>
        <taxon>metagenomes</taxon>
        <taxon>ecological metagenomes</taxon>
    </lineage>
</organism>
<dbReference type="EMBL" id="VSSQ01062556">
    <property type="protein sequence ID" value="MPN15715.1"/>
    <property type="molecule type" value="Genomic_DNA"/>
</dbReference>
<name>A0A645FMT1_9ZZZZ</name>